<evidence type="ECO:0000313" key="2">
    <source>
        <dbReference type="EMBL" id="SHI68525.1"/>
    </source>
</evidence>
<feature type="domain" description="VTC" evidence="1">
    <location>
        <begin position="7"/>
        <end position="222"/>
    </location>
</feature>
<evidence type="ECO:0000313" key="3">
    <source>
        <dbReference type="Proteomes" id="UP000184442"/>
    </source>
</evidence>
<dbReference type="CDD" id="cd07750">
    <property type="entry name" value="PolyPPase_VTC_like"/>
    <property type="match status" value="1"/>
</dbReference>
<dbReference type="InterPro" id="IPR018966">
    <property type="entry name" value="VTC_domain"/>
</dbReference>
<dbReference type="GO" id="GO:0006799">
    <property type="term" value="P:polyphosphate biosynthetic process"/>
    <property type="evidence" value="ECO:0007669"/>
    <property type="project" value="UniProtKB-ARBA"/>
</dbReference>
<organism evidence="2 3">
    <name type="scientific">Lutispora thermophila DSM 19022</name>
    <dbReference type="NCBI Taxonomy" id="1122184"/>
    <lineage>
        <taxon>Bacteria</taxon>
        <taxon>Bacillati</taxon>
        <taxon>Bacillota</taxon>
        <taxon>Clostridia</taxon>
        <taxon>Lutisporales</taxon>
        <taxon>Lutisporaceae</taxon>
        <taxon>Lutispora</taxon>
    </lineage>
</organism>
<dbReference type="Proteomes" id="UP000184442">
    <property type="component" value="Unassembled WGS sequence"/>
</dbReference>
<keyword evidence="3" id="KW-1185">Reference proteome</keyword>
<protein>
    <submittedName>
        <fullName evidence="2">VTC domain-containing protein</fullName>
    </submittedName>
</protein>
<gene>
    <name evidence="2" type="ORF">SAMN02745176_01027</name>
</gene>
<name>A0A1M6D5I6_9FIRM</name>
<dbReference type="EMBL" id="FQZS01000006">
    <property type="protein sequence ID" value="SHI68525.1"/>
    <property type="molecule type" value="Genomic_DNA"/>
</dbReference>
<accession>A0A1M6D5I6</accession>
<dbReference type="Pfam" id="PF09359">
    <property type="entry name" value="VTC"/>
    <property type="match status" value="1"/>
</dbReference>
<dbReference type="RefSeq" id="WP_073025158.1">
    <property type="nucleotide sequence ID" value="NZ_FQZS01000006.1"/>
</dbReference>
<dbReference type="OrthoDB" id="9784042at2"/>
<dbReference type="Gene3D" id="3.20.100.30">
    <property type="entry name" value="VTC, catalytic tunnel domain"/>
    <property type="match status" value="1"/>
</dbReference>
<proteinExistence type="predicted"/>
<evidence type="ECO:0000259" key="1">
    <source>
        <dbReference type="Pfam" id="PF09359"/>
    </source>
</evidence>
<dbReference type="AlphaFoldDB" id="A0A1M6D5I6"/>
<reference evidence="2 3" key="1">
    <citation type="submission" date="2016-11" db="EMBL/GenBank/DDBJ databases">
        <authorList>
            <person name="Jaros S."/>
            <person name="Januszkiewicz K."/>
            <person name="Wedrychowicz H."/>
        </authorList>
    </citation>
    <scope>NUCLEOTIDE SEQUENCE [LARGE SCALE GENOMIC DNA]</scope>
    <source>
        <strain evidence="2 3">DSM 19022</strain>
    </source>
</reference>
<dbReference type="InterPro" id="IPR042267">
    <property type="entry name" value="VTC_sf"/>
</dbReference>
<dbReference type="STRING" id="1122184.SAMN02745176_01027"/>
<sequence length="225" mass="26644">MNKFHGRHELKHYINYADVIELRSRLPFVARPDENSLDGKGYRVKSLYFDNYNDKVLREKLDSVKEREKFRLRLYNNDTSFIRLEKKSKKSGICFKESAFISEDECRRILDGDFVVLKEKGNPLCLELYAKMYYQQLRPKNIVDYFREAYVYPIGNVRVTMDYDIRTSQSIHDFLKEEPVSIPISGVYILEVKYDNFLPEIIRGIVSLSSRRSTSFSKYVSARII</sequence>